<keyword evidence="1" id="KW-0812">Transmembrane</keyword>
<keyword evidence="3" id="KW-1185">Reference proteome</keyword>
<accession>A0AA40FB62</accession>
<dbReference type="AlphaFoldDB" id="A0AA40FB62"/>
<evidence type="ECO:0000313" key="3">
    <source>
        <dbReference type="Proteomes" id="UP001172155"/>
    </source>
</evidence>
<organism evidence="2 3">
    <name type="scientific">Schizothecium vesticola</name>
    <dbReference type="NCBI Taxonomy" id="314040"/>
    <lineage>
        <taxon>Eukaryota</taxon>
        <taxon>Fungi</taxon>
        <taxon>Dikarya</taxon>
        <taxon>Ascomycota</taxon>
        <taxon>Pezizomycotina</taxon>
        <taxon>Sordariomycetes</taxon>
        <taxon>Sordariomycetidae</taxon>
        <taxon>Sordariales</taxon>
        <taxon>Schizotheciaceae</taxon>
        <taxon>Schizothecium</taxon>
    </lineage>
</organism>
<gene>
    <name evidence="2" type="ORF">B0T18DRAFT_39359</name>
</gene>
<dbReference type="Proteomes" id="UP001172155">
    <property type="component" value="Unassembled WGS sequence"/>
</dbReference>
<proteinExistence type="predicted"/>
<reference evidence="2" key="1">
    <citation type="submission" date="2023-06" db="EMBL/GenBank/DDBJ databases">
        <title>Genome-scale phylogeny and comparative genomics of the fungal order Sordariales.</title>
        <authorList>
            <consortium name="Lawrence Berkeley National Laboratory"/>
            <person name="Hensen N."/>
            <person name="Bonometti L."/>
            <person name="Westerberg I."/>
            <person name="Brannstrom I.O."/>
            <person name="Guillou S."/>
            <person name="Cros-Aarteil S."/>
            <person name="Calhoun S."/>
            <person name="Haridas S."/>
            <person name="Kuo A."/>
            <person name="Mondo S."/>
            <person name="Pangilinan J."/>
            <person name="Riley R."/>
            <person name="LaButti K."/>
            <person name="Andreopoulos B."/>
            <person name="Lipzen A."/>
            <person name="Chen C."/>
            <person name="Yanf M."/>
            <person name="Daum C."/>
            <person name="Ng V."/>
            <person name="Clum A."/>
            <person name="Steindorff A."/>
            <person name="Ohm R."/>
            <person name="Martin F."/>
            <person name="Silar P."/>
            <person name="Natvig D."/>
            <person name="Lalanne C."/>
            <person name="Gautier V."/>
            <person name="Ament-velasquez S.L."/>
            <person name="Kruys A."/>
            <person name="Hutchinson M.I."/>
            <person name="Powell A.J."/>
            <person name="Barry K."/>
            <person name="Miller A.N."/>
            <person name="Grigoriev I.V."/>
            <person name="Debuchy R."/>
            <person name="Gladieux P."/>
            <person name="Thoren M.H."/>
            <person name="Johannesson H."/>
        </authorList>
    </citation>
    <scope>NUCLEOTIDE SEQUENCE</scope>
    <source>
        <strain evidence="2">SMH3187-1</strain>
    </source>
</reference>
<evidence type="ECO:0000256" key="1">
    <source>
        <dbReference type="SAM" id="Phobius"/>
    </source>
</evidence>
<dbReference type="EMBL" id="JAUKUD010000001">
    <property type="protein sequence ID" value="KAK0754565.1"/>
    <property type="molecule type" value="Genomic_DNA"/>
</dbReference>
<keyword evidence="1" id="KW-0472">Membrane</keyword>
<feature type="transmembrane region" description="Helical" evidence="1">
    <location>
        <begin position="23"/>
        <end position="46"/>
    </location>
</feature>
<comment type="caution">
    <text evidence="2">The sequence shown here is derived from an EMBL/GenBank/DDBJ whole genome shotgun (WGS) entry which is preliminary data.</text>
</comment>
<evidence type="ECO:0000313" key="2">
    <source>
        <dbReference type="EMBL" id="KAK0754565.1"/>
    </source>
</evidence>
<sequence length="108" mass="11718">MGKEGSCCAAQRMASRATRREDGVALAFLGPCRSAIMLAAWAFLLLLGVKVGGRTGPVPSGPLGFAFPREFVVFLFLCGPSLWVHEPRFVFLDTGQRREGSLVLVFIM</sequence>
<feature type="transmembrane region" description="Helical" evidence="1">
    <location>
        <begin position="66"/>
        <end position="84"/>
    </location>
</feature>
<protein>
    <submittedName>
        <fullName evidence="2">Uncharacterized protein</fullName>
    </submittedName>
</protein>
<keyword evidence="1" id="KW-1133">Transmembrane helix</keyword>
<name>A0AA40FB62_9PEZI</name>